<dbReference type="SMART" id="SM01100">
    <property type="entry name" value="CRAL_TRIO_N"/>
    <property type="match status" value="1"/>
</dbReference>
<evidence type="ECO:0000313" key="3">
    <source>
        <dbReference type="EMBL" id="CAE0357222.1"/>
    </source>
</evidence>
<dbReference type="SMART" id="SM00516">
    <property type="entry name" value="SEC14"/>
    <property type="match status" value="1"/>
</dbReference>
<proteinExistence type="predicted"/>
<dbReference type="GO" id="GO:0008526">
    <property type="term" value="F:phosphatidylinositol transfer activity"/>
    <property type="evidence" value="ECO:0007669"/>
    <property type="project" value="TreeGrafter"/>
</dbReference>
<dbReference type="PROSITE" id="PS50191">
    <property type="entry name" value="CRAL_TRIO"/>
    <property type="match status" value="1"/>
</dbReference>
<protein>
    <recommendedName>
        <fullName evidence="2">CRAL-TRIO domain-containing protein</fullName>
    </recommendedName>
</protein>
<dbReference type="InterPro" id="IPR052578">
    <property type="entry name" value="PI_Transfer_CRAL-TRIO"/>
</dbReference>
<organism evidence="3">
    <name type="scientific">Euplotes harpa</name>
    <dbReference type="NCBI Taxonomy" id="151035"/>
    <lineage>
        <taxon>Eukaryota</taxon>
        <taxon>Sar</taxon>
        <taxon>Alveolata</taxon>
        <taxon>Ciliophora</taxon>
        <taxon>Intramacronucleata</taxon>
        <taxon>Spirotrichea</taxon>
        <taxon>Hypotrichia</taxon>
        <taxon>Euplotida</taxon>
        <taxon>Euplotidae</taxon>
        <taxon>Euplotes</taxon>
    </lineage>
</organism>
<dbReference type="Pfam" id="PF03765">
    <property type="entry name" value="CRAL_TRIO_N"/>
    <property type="match status" value="1"/>
</dbReference>
<dbReference type="PANTHER" id="PTHR45824">
    <property type="entry name" value="GH16843P"/>
    <property type="match status" value="1"/>
</dbReference>
<reference evidence="3" key="1">
    <citation type="submission" date="2021-01" db="EMBL/GenBank/DDBJ databases">
        <authorList>
            <person name="Corre E."/>
            <person name="Pelletier E."/>
            <person name="Niang G."/>
            <person name="Scheremetjew M."/>
            <person name="Finn R."/>
            <person name="Kale V."/>
            <person name="Holt S."/>
            <person name="Cochrane G."/>
            <person name="Meng A."/>
            <person name="Brown T."/>
            <person name="Cohen L."/>
        </authorList>
    </citation>
    <scope>NUCLEOTIDE SEQUENCE</scope>
    <source>
        <strain evidence="3">FSP1.4</strain>
    </source>
</reference>
<dbReference type="InterPro" id="IPR001251">
    <property type="entry name" value="CRAL-TRIO_dom"/>
</dbReference>
<evidence type="ECO:0000256" key="1">
    <source>
        <dbReference type="SAM" id="MobiDB-lite"/>
    </source>
</evidence>
<dbReference type="InterPro" id="IPR036273">
    <property type="entry name" value="CRAL/TRIO_N_dom_sf"/>
</dbReference>
<dbReference type="Gene3D" id="3.40.525.10">
    <property type="entry name" value="CRAL-TRIO lipid binding domain"/>
    <property type="match status" value="1"/>
</dbReference>
<feature type="compositionally biased region" description="Basic and acidic residues" evidence="1">
    <location>
        <begin position="1"/>
        <end position="19"/>
    </location>
</feature>
<dbReference type="EMBL" id="HBII01038088">
    <property type="protein sequence ID" value="CAE0357222.1"/>
    <property type="molecule type" value="Transcribed_RNA"/>
</dbReference>
<dbReference type="CDD" id="cd00170">
    <property type="entry name" value="SEC14"/>
    <property type="match status" value="1"/>
</dbReference>
<evidence type="ECO:0000259" key="2">
    <source>
        <dbReference type="PROSITE" id="PS50191"/>
    </source>
</evidence>
<dbReference type="SUPFAM" id="SSF46938">
    <property type="entry name" value="CRAL/TRIO N-terminal domain"/>
    <property type="match status" value="1"/>
</dbReference>
<gene>
    <name evidence="3" type="ORF">EHAR0213_LOCUS16141</name>
</gene>
<accession>A0A7S3JLZ9</accession>
<feature type="region of interest" description="Disordered" evidence="1">
    <location>
        <begin position="1"/>
        <end position="22"/>
    </location>
</feature>
<name>A0A7S3JLZ9_9SPIT</name>
<dbReference type="PANTHER" id="PTHR45824:SF29">
    <property type="entry name" value="GH16843P"/>
    <property type="match status" value="1"/>
</dbReference>
<sequence length="269" mass="32404">MSEKAEELEESDVKSEVRRESKRVKKVEEYFQWETLKDWEKEMYFDFVKTAKKTWTNNGYDDEEVEKTVLNKISLLRFCIARDFHPEKAFKMWISWVEWRLEYQPHKIKWREVKNSSLNKCFYLCGQNKKGCPLIVICPGATSEVYDIDLMWKLAAYVMEKACRRADRNGTTQMCVIFDRTNMNNGVEKKWLPLYKQLSTLIQDYYPERLHQAYVLHMNWFARVIFQLCKPFIAKKTRNKLIILANQDHLEDHVDTEVYDPRNPHSFKE</sequence>
<dbReference type="InterPro" id="IPR036865">
    <property type="entry name" value="CRAL-TRIO_dom_sf"/>
</dbReference>
<dbReference type="AlphaFoldDB" id="A0A7S3JLZ9"/>
<dbReference type="InterPro" id="IPR011074">
    <property type="entry name" value="CRAL/TRIO_N_dom"/>
</dbReference>
<feature type="domain" description="CRAL-TRIO" evidence="2">
    <location>
        <begin position="124"/>
        <end position="269"/>
    </location>
</feature>
<dbReference type="Pfam" id="PF00650">
    <property type="entry name" value="CRAL_TRIO"/>
    <property type="match status" value="1"/>
</dbReference>
<dbReference type="SUPFAM" id="SSF52087">
    <property type="entry name" value="CRAL/TRIO domain"/>
    <property type="match status" value="1"/>
</dbReference>